<proteinExistence type="predicted"/>
<name>A0AAN6RPY5_9PEZI</name>
<dbReference type="Proteomes" id="UP001303889">
    <property type="component" value="Unassembled WGS sequence"/>
</dbReference>
<reference evidence="2" key="1">
    <citation type="journal article" date="2023" name="Mol. Phylogenet. Evol.">
        <title>Genome-scale phylogeny and comparative genomics of the fungal order Sordariales.</title>
        <authorList>
            <person name="Hensen N."/>
            <person name="Bonometti L."/>
            <person name="Westerberg I."/>
            <person name="Brannstrom I.O."/>
            <person name="Guillou S."/>
            <person name="Cros-Aarteil S."/>
            <person name="Calhoun S."/>
            <person name="Haridas S."/>
            <person name="Kuo A."/>
            <person name="Mondo S."/>
            <person name="Pangilinan J."/>
            <person name="Riley R."/>
            <person name="LaButti K."/>
            <person name="Andreopoulos B."/>
            <person name="Lipzen A."/>
            <person name="Chen C."/>
            <person name="Yan M."/>
            <person name="Daum C."/>
            <person name="Ng V."/>
            <person name="Clum A."/>
            <person name="Steindorff A."/>
            <person name="Ohm R.A."/>
            <person name="Martin F."/>
            <person name="Silar P."/>
            <person name="Natvig D.O."/>
            <person name="Lalanne C."/>
            <person name="Gautier V."/>
            <person name="Ament-Velasquez S.L."/>
            <person name="Kruys A."/>
            <person name="Hutchinson M.I."/>
            <person name="Powell A.J."/>
            <person name="Barry K."/>
            <person name="Miller A.N."/>
            <person name="Grigoriev I.V."/>
            <person name="Debuchy R."/>
            <person name="Gladieux P."/>
            <person name="Hiltunen Thoren M."/>
            <person name="Johannesson H."/>
        </authorList>
    </citation>
    <scope>NUCLEOTIDE SEQUENCE</scope>
    <source>
        <strain evidence="2">CBS 103.79</strain>
    </source>
</reference>
<evidence type="ECO:0000256" key="1">
    <source>
        <dbReference type="SAM" id="MobiDB-lite"/>
    </source>
</evidence>
<gene>
    <name evidence="2" type="ORF">C8A05DRAFT_19459</name>
</gene>
<protein>
    <submittedName>
        <fullName evidence="2">Uncharacterized protein</fullName>
    </submittedName>
</protein>
<feature type="region of interest" description="Disordered" evidence="1">
    <location>
        <begin position="83"/>
        <end position="117"/>
    </location>
</feature>
<reference evidence="2" key="2">
    <citation type="submission" date="2023-05" db="EMBL/GenBank/DDBJ databases">
        <authorList>
            <consortium name="Lawrence Berkeley National Laboratory"/>
            <person name="Steindorff A."/>
            <person name="Hensen N."/>
            <person name="Bonometti L."/>
            <person name="Westerberg I."/>
            <person name="Brannstrom I.O."/>
            <person name="Guillou S."/>
            <person name="Cros-Aarteil S."/>
            <person name="Calhoun S."/>
            <person name="Haridas S."/>
            <person name="Kuo A."/>
            <person name="Mondo S."/>
            <person name="Pangilinan J."/>
            <person name="Riley R."/>
            <person name="Labutti K."/>
            <person name="Andreopoulos B."/>
            <person name="Lipzen A."/>
            <person name="Chen C."/>
            <person name="Yanf M."/>
            <person name="Daum C."/>
            <person name="Ng V."/>
            <person name="Clum A."/>
            <person name="Ohm R."/>
            <person name="Martin F."/>
            <person name="Silar P."/>
            <person name="Natvig D."/>
            <person name="Lalanne C."/>
            <person name="Gautier V."/>
            <person name="Ament-Velasquez S.L."/>
            <person name="Kruys A."/>
            <person name="Hutchinson M.I."/>
            <person name="Powell A.J."/>
            <person name="Barry K."/>
            <person name="Miller A.N."/>
            <person name="Grigoriev I.V."/>
            <person name="Debuchy R."/>
            <person name="Gladieux P."/>
            <person name="Thoren M.H."/>
            <person name="Johannesson H."/>
        </authorList>
    </citation>
    <scope>NUCLEOTIDE SEQUENCE</scope>
    <source>
        <strain evidence="2">CBS 103.79</strain>
    </source>
</reference>
<accession>A0AAN6RPY5</accession>
<dbReference type="EMBL" id="MU856052">
    <property type="protein sequence ID" value="KAK3897861.1"/>
    <property type="molecule type" value="Genomic_DNA"/>
</dbReference>
<keyword evidence="3" id="KW-1185">Reference proteome</keyword>
<dbReference type="AlphaFoldDB" id="A0AAN6RPY5"/>
<evidence type="ECO:0000313" key="2">
    <source>
        <dbReference type="EMBL" id="KAK3897861.1"/>
    </source>
</evidence>
<evidence type="ECO:0000313" key="3">
    <source>
        <dbReference type="Proteomes" id="UP001303889"/>
    </source>
</evidence>
<comment type="caution">
    <text evidence="2">The sequence shown here is derived from an EMBL/GenBank/DDBJ whole genome shotgun (WGS) entry which is preliminary data.</text>
</comment>
<feature type="non-terminal residue" evidence="2">
    <location>
        <position position="1"/>
    </location>
</feature>
<feature type="compositionally biased region" description="Basic and acidic residues" evidence="1">
    <location>
        <begin position="83"/>
        <end position="99"/>
    </location>
</feature>
<organism evidence="2 3">
    <name type="scientific">Staphylotrichum tortipilum</name>
    <dbReference type="NCBI Taxonomy" id="2831512"/>
    <lineage>
        <taxon>Eukaryota</taxon>
        <taxon>Fungi</taxon>
        <taxon>Dikarya</taxon>
        <taxon>Ascomycota</taxon>
        <taxon>Pezizomycotina</taxon>
        <taxon>Sordariomycetes</taxon>
        <taxon>Sordariomycetidae</taxon>
        <taxon>Sordariales</taxon>
        <taxon>Chaetomiaceae</taxon>
        <taxon>Staphylotrichum</taxon>
    </lineage>
</organism>
<sequence length="117" mass="12865">ESWSPTQRTATFLLLDSFLDADMGALLDQWPVPATLTTAGGKLSDAECARLAAADGAQQDLATCLEWRVGRVRDQFRGDAEHWSHQLGRKLTEAAERARKGNGNGKKKGWGREKVEL</sequence>